<dbReference type="GO" id="GO:0001046">
    <property type="term" value="F:core promoter sequence-specific DNA binding"/>
    <property type="evidence" value="ECO:0007669"/>
    <property type="project" value="TreeGrafter"/>
</dbReference>
<dbReference type="KEGG" id="rmc:RMONA_01130"/>
<protein>
    <submittedName>
        <fullName evidence="2">Helix-turn-helix protein</fullName>
    </submittedName>
</protein>
<dbReference type="InterPro" id="IPR001387">
    <property type="entry name" value="Cro/C1-type_HTH"/>
</dbReference>
<accession>A0A0B7J2P2</accession>
<feature type="domain" description="HTH cro/C1-type" evidence="1">
    <location>
        <begin position="66"/>
        <end position="114"/>
    </location>
</feature>
<gene>
    <name evidence="2" type="ORF">RMONA_01130</name>
</gene>
<dbReference type="PANTHER" id="PTHR40455:SF1">
    <property type="entry name" value="ANTITOXIN HIGA"/>
    <property type="match status" value="1"/>
</dbReference>
<keyword evidence="3" id="KW-1185">Reference proteome</keyword>
<dbReference type="Proteomes" id="UP000018149">
    <property type="component" value="Chromosome I"/>
</dbReference>
<dbReference type="InterPro" id="IPR039060">
    <property type="entry name" value="Antitox_HigA"/>
</dbReference>
<dbReference type="SMART" id="SM00530">
    <property type="entry name" value="HTH_XRE"/>
    <property type="match status" value="1"/>
</dbReference>
<evidence type="ECO:0000313" key="2">
    <source>
        <dbReference type="EMBL" id="CEO16648.1"/>
    </source>
</evidence>
<reference evidence="2 3" key="1">
    <citation type="submission" date="2015-01" db="EMBL/GenBank/DDBJ databases">
        <title>Draft genome sequence of Rickettsia monacensis strain IrR/Munich.</title>
        <authorList>
            <person name="Felsheim R.F."/>
            <person name="Johnson S.L."/>
            <person name="Kurtti T.J."/>
            <person name="Munderloh U.G."/>
        </authorList>
    </citation>
    <scope>NUCLEOTIDE SEQUENCE [LARGE SCALE GENOMIC DNA]</scope>
    <source>
        <strain evidence="2 3">IrR/Munich</strain>
    </source>
</reference>
<dbReference type="RefSeq" id="WP_023507230.1">
    <property type="nucleotide sequence ID" value="NZ_LN794217.1"/>
</dbReference>
<evidence type="ECO:0000259" key="1">
    <source>
        <dbReference type="PROSITE" id="PS50943"/>
    </source>
</evidence>
<dbReference type="InterPro" id="IPR010982">
    <property type="entry name" value="Lambda_DNA-bd_dom_sf"/>
</dbReference>
<name>A0A0B7J2P2_9RICK</name>
<evidence type="ECO:0000313" key="3">
    <source>
        <dbReference type="Proteomes" id="UP000018149"/>
    </source>
</evidence>
<dbReference type="GO" id="GO:0006355">
    <property type="term" value="P:regulation of DNA-templated transcription"/>
    <property type="evidence" value="ECO:0007669"/>
    <property type="project" value="InterPro"/>
</dbReference>
<sequence>MEINIIKTEKEYKEALKELDNLLYAKENSSKAEKLEILSILVEDYENKHYKIEAPDPIEAINFRIEQLGLSRKDLEKSIGSRSKVSEILNKRRPLTLSMIRKLHKNLNIPADILIQEIHTKRA</sequence>
<dbReference type="SUPFAM" id="SSF47413">
    <property type="entry name" value="lambda repressor-like DNA-binding domains"/>
    <property type="match status" value="1"/>
</dbReference>
<proteinExistence type="predicted"/>
<dbReference type="PANTHER" id="PTHR40455">
    <property type="entry name" value="ANTITOXIN HIGA"/>
    <property type="match status" value="1"/>
</dbReference>
<dbReference type="AlphaFoldDB" id="A0A0B7J2P2"/>
<dbReference type="Pfam" id="PF01381">
    <property type="entry name" value="HTH_3"/>
    <property type="match status" value="1"/>
</dbReference>
<dbReference type="EMBL" id="LN794217">
    <property type="protein sequence ID" value="CEO16648.1"/>
    <property type="molecule type" value="Genomic_DNA"/>
</dbReference>
<organism evidence="2 3">
    <name type="scientific">Rickettsia monacensis</name>
    <dbReference type="NCBI Taxonomy" id="109232"/>
    <lineage>
        <taxon>Bacteria</taxon>
        <taxon>Pseudomonadati</taxon>
        <taxon>Pseudomonadota</taxon>
        <taxon>Alphaproteobacteria</taxon>
        <taxon>Rickettsiales</taxon>
        <taxon>Rickettsiaceae</taxon>
        <taxon>Rickettsieae</taxon>
        <taxon>Rickettsia</taxon>
        <taxon>spotted fever group</taxon>
    </lineage>
</organism>
<dbReference type="HOGENOM" id="CLU_125852_2_0_5"/>
<dbReference type="PROSITE" id="PS50943">
    <property type="entry name" value="HTH_CROC1"/>
    <property type="match status" value="1"/>
</dbReference>
<dbReference type="Gene3D" id="1.10.260.40">
    <property type="entry name" value="lambda repressor-like DNA-binding domains"/>
    <property type="match status" value="1"/>
</dbReference>